<sequence length="103" mass="11547">MSSTDPYAVEIHSQAPVRMSFAGGGTDVSPFPEQYGGMVVNATISTYMSATLRLRRDSRVVICANTRPEPIIYPHVSAMRFDKRLDFVKAIAKAMYRRKQGFE</sequence>
<gene>
    <name evidence="1" type="ORF">LCGC14_2938730</name>
</gene>
<dbReference type="SUPFAM" id="SSF54211">
    <property type="entry name" value="Ribosomal protein S5 domain 2-like"/>
    <property type="match status" value="1"/>
</dbReference>
<accession>A0A0F9A9R5</accession>
<dbReference type="EMBL" id="LAZR01058884">
    <property type="protein sequence ID" value="KKK68971.1"/>
    <property type="molecule type" value="Genomic_DNA"/>
</dbReference>
<comment type="caution">
    <text evidence="1">The sequence shown here is derived from an EMBL/GenBank/DDBJ whole genome shotgun (WGS) entry which is preliminary data.</text>
</comment>
<reference evidence="1" key="1">
    <citation type="journal article" date="2015" name="Nature">
        <title>Complex archaea that bridge the gap between prokaryotes and eukaryotes.</title>
        <authorList>
            <person name="Spang A."/>
            <person name="Saw J.H."/>
            <person name="Jorgensen S.L."/>
            <person name="Zaremba-Niedzwiedzka K."/>
            <person name="Martijn J."/>
            <person name="Lind A.E."/>
            <person name="van Eijk R."/>
            <person name="Schleper C."/>
            <person name="Guy L."/>
            <person name="Ettema T.J."/>
        </authorList>
    </citation>
    <scope>NUCLEOTIDE SEQUENCE</scope>
</reference>
<dbReference type="Gene3D" id="3.30.230.120">
    <property type="match status" value="1"/>
</dbReference>
<feature type="non-terminal residue" evidence="1">
    <location>
        <position position="103"/>
    </location>
</feature>
<organism evidence="1">
    <name type="scientific">marine sediment metagenome</name>
    <dbReference type="NCBI Taxonomy" id="412755"/>
    <lineage>
        <taxon>unclassified sequences</taxon>
        <taxon>metagenomes</taxon>
        <taxon>ecological metagenomes</taxon>
    </lineage>
</organism>
<dbReference type="InterPro" id="IPR020568">
    <property type="entry name" value="Ribosomal_Su5_D2-typ_SF"/>
</dbReference>
<evidence type="ECO:0000313" key="1">
    <source>
        <dbReference type="EMBL" id="KKK68971.1"/>
    </source>
</evidence>
<name>A0A0F9A9R5_9ZZZZ</name>
<protein>
    <submittedName>
        <fullName evidence="1">Uncharacterized protein</fullName>
    </submittedName>
</protein>
<proteinExistence type="predicted"/>
<dbReference type="AlphaFoldDB" id="A0A0F9A9R5"/>